<dbReference type="Proteomes" id="UP000010483">
    <property type="component" value="Chromosome"/>
</dbReference>
<keyword evidence="2" id="KW-1185">Reference proteome</keyword>
<protein>
    <recommendedName>
        <fullName evidence="3">Cell division protein FtsL</fullName>
    </recommendedName>
</protein>
<dbReference type="eggNOG" id="COG4191">
    <property type="taxonomic scope" value="Bacteria"/>
</dbReference>
<dbReference type="HOGENOM" id="CLU_1501124_0_0_3"/>
<proteinExistence type="predicted"/>
<name>K9YKS3_CYASC</name>
<dbReference type="KEGG" id="csn:Cyast_0703"/>
<organism evidence="1 2">
    <name type="scientific">Cyanobacterium stanieri (strain ATCC 29140 / PCC 7202)</name>
    <dbReference type="NCBI Taxonomy" id="292563"/>
    <lineage>
        <taxon>Bacteria</taxon>
        <taxon>Bacillati</taxon>
        <taxon>Cyanobacteriota</taxon>
        <taxon>Cyanophyceae</taxon>
        <taxon>Oscillatoriophycideae</taxon>
        <taxon>Chroococcales</taxon>
        <taxon>Geminocystaceae</taxon>
        <taxon>Cyanobacterium</taxon>
    </lineage>
</organism>
<evidence type="ECO:0000313" key="1">
    <source>
        <dbReference type="EMBL" id="AFZ46678.1"/>
    </source>
</evidence>
<gene>
    <name evidence="1" type="ordered locus">Cyast_0703</name>
</gene>
<sequence length="179" mass="20297">MLAPDRVSQDEQLTNLKRKSYLRSDSVISYPRASVTPKRVKNNQTSHENQVVSRSPKVKVPFWLKCFNFIGTTSTGLSIMTVMACLAVYGLTVSAPSEWTQKYRDLQELQQRERQFTFSNEVLKNQLAEESGRSDSGLVSPDLSHSPVFLPKTDVEMVKPEETDISSPKRIQPIFPIAY</sequence>
<evidence type="ECO:0000313" key="2">
    <source>
        <dbReference type="Proteomes" id="UP000010483"/>
    </source>
</evidence>
<dbReference type="AlphaFoldDB" id="K9YKS3"/>
<accession>K9YKS3</accession>
<dbReference type="BioCyc" id="CSTA292563:G1353-709-MONOMER"/>
<reference evidence="2" key="1">
    <citation type="journal article" date="2013" name="Proc. Natl. Acad. Sci. U.S.A.">
        <title>Improving the coverage of the cyanobacterial phylum using diversity-driven genome sequencing.</title>
        <authorList>
            <person name="Shih P.M."/>
            <person name="Wu D."/>
            <person name="Latifi A."/>
            <person name="Axen S.D."/>
            <person name="Fewer D.P."/>
            <person name="Talla E."/>
            <person name="Calteau A."/>
            <person name="Cai F."/>
            <person name="Tandeau de Marsac N."/>
            <person name="Rippka R."/>
            <person name="Herdman M."/>
            <person name="Sivonen K."/>
            <person name="Coursin T."/>
            <person name="Laurent T."/>
            <person name="Goodwin L."/>
            <person name="Nolan M."/>
            <person name="Davenport K.W."/>
            <person name="Han C.S."/>
            <person name="Rubin E.M."/>
            <person name="Eisen J.A."/>
            <person name="Woyke T."/>
            <person name="Gugger M."/>
            <person name="Kerfeld C.A."/>
        </authorList>
    </citation>
    <scope>NUCLEOTIDE SEQUENCE [LARGE SCALE GENOMIC DNA]</scope>
    <source>
        <strain evidence="2">ATCC 29140 / PCC 7202</strain>
    </source>
</reference>
<dbReference type="EMBL" id="CP003940">
    <property type="protein sequence ID" value="AFZ46678.1"/>
    <property type="molecule type" value="Genomic_DNA"/>
</dbReference>
<evidence type="ECO:0008006" key="3">
    <source>
        <dbReference type="Google" id="ProtNLM"/>
    </source>
</evidence>
<dbReference type="STRING" id="292563.Cyast_0703"/>